<evidence type="ECO:0000256" key="9">
    <source>
        <dbReference type="ARBA" id="ARBA00032829"/>
    </source>
</evidence>
<feature type="signal peptide" evidence="11">
    <location>
        <begin position="1"/>
        <end position="19"/>
    </location>
</feature>
<comment type="subcellular location">
    <subcellularLocation>
        <location evidence="1">Secreted</location>
    </subcellularLocation>
</comment>
<dbReference type="Pfam" id="PF07676">
    <property type="entry name" value="PD40"/>
    <property type="match status" value="1"/>
</dbReference>
<evidence type="ECO:0000256" key="6">
    <source>
        <dbReference type="ARBA" id="ARBA00022801"/>
    </source>
</evidence>
<evidence type="ECO:0000256" key="3">
    <source>
        <dbReference type="ARBA" id="ARBA00022525"/>
    </source>
</evidence>
<evidence type="ECO:0000256" key="5">
    <source>
        <dbReference type="ARBA" id="ARBA00022729"/>
    </source>
</evidence>
<protein>
    <recommendedName>
        <fullName evidence="9">Dipeptidyl-peptidase V</fullName>
    </recommendedName>
</protein>
<dbReference type="SUPFAM" id="SSF82171">
    <property type="entry name" value="DPP6 N-terminal domain-like"/>
    <property type="match status" value="1"/>
</dbReference>
<gene>
    <name evidence="13" type="ORF">DM02DRAFT_617529</name>
</gene>
<evidence type="ECO:0000256" key="7">
    <source>
        <dbReference type="ARBA" id="ARBA00022825"/>
    </source>
</evidence>
<comment type="similarity">
    <text evidence="2">Belongs to the peptidase S9C family.</text>
</comment>
<proteinExistence type="inferred from homology"/>
<evidence type="ECO:0000256" key="4">
    <source>
        <dbReference type="ARBA" id="ARBA00022670"/>
    </source>
</evidence>
<keyword evidence="7" id="KW-0720">Serine protease</keyword>
<evidence type="ECO:0000256" key="11">
    <source>
        <dbReference type="SAM" id="SignalP"/>
    </source>
</evidence>
<dbReference type="PANTHER" id="PTHR42776">
    <property type="entry name" value="SERINE PEPTIDASE S9 FAMILY MEMBER"/>
    <property type="match status" value="1"/>
</dbReference>
<keyword evidence="5 11" id="KW-0732">Signal</keyword>
<dbReference type="FunFam" id="3.40.50.1820:FF:000028">
    <property type="entry name" value="S9 family peptidase"/>
    <property type="match status" value="1"/>
</dbReference>
<sequence length="719" mass="79718">MAMKFALVGASVLLGGAHAMTVEDMLAAPRRSTAIVNPSGEWAAFSSSTYNWTTHKASTSWQLLNVASGNVSKAPFGSDVSEFVWIGPTDTSILYINGTNDDIPGGVTLYTADVADKEFSPTLVASLNAPFTGLKAAKTDSGDINFVANTLAWWNGSAYNEELATKARSSGQVFDSNWIRHWNVYMTEQRYAVFGGVLSGSNGTLSLKGEPKNLLHGIKDYLTRPETPVFPGADPGDYEISPDGKKVAFLTKAPELPKANYTASYIYVVPHDASSAPVAINGPGSSRPEAAKGASTSPRWSPDSKKIAYAQQNGISYESDRFQLYVATVDGNSSKITPVAENWDSSPQSILWNANGTDLWVISELHAAQRLWVVPANAEADFKPKNITGPQTSVADFALLPSGKALVSATSSWTSRIFYTVSAATTVDTKVLFSAHLVDRELATLSQNRTSNFWLPNENGDLIQTFVYYPPNFSTDKKWPAILIPHGGPQVALGDVWSTRWNMQLWAEQGFVVFVPQFTGTPSYSQRFTDLIANNWGSYPYRDLAMVWDHVEKNISYVDNDRAACAGASYGGYMTNWIQGHDLGRKFKALVTHDGKTHQEASYATEELYFIEHDQNGTIWDNYENYQIWNPIRHAKNWSTPHFIIHNDLDYRVVFDEGMSAFNILQSLGVPSRFLHFPDEGHHVLNRENSKVWHDHVFNWMRYWVGLDEELISEGIVHQ</sequence>
<dbReference type="Gene3D" id="3.40.50.1820">
    <property type="entry name" value="alpha/beta hydrolase"/>
    <property type="match status" value="1"/>
</dbReference>
<dbReference type="InterPro" id="IPR029058">
    <property type="entry name" value="AB_hydrolase_fold"/>
</dbReference>
<evidence type="ECO:0000256" key="2">
    <source>
        <dbReference type="ARBA" id="ARBA00010040"/>
    </source>
</evidence>
<dbReference type="STRING" id="97972.A0A2V1DCU6"/>
<dbReference type="AlphaFoldDB" id="A0A2V1DCU6"/>
<evidence type="ECO:0000256" key="8">
    <source>
        <dbReference type="ARBA" id="ARBA00023180"/>
    </source>
</evidence>
<organism evidence="13 14">
    <name type="scientific">Periconia macrospinosa</name>
    <dbReference type="NCBI Taxonomy" id="97972"/>
    <lineage>
        <taxon>Eukaryota</taxon>
        <taxon>Fungi</taxon>
        <taxon>Dikarya</taxon>
        <taxon>Ascomycota</taxon>
        <taxon>Pezizomycotina</taxon>
        <taxon>Dothideomycetes</taxon>
        <taxon>Pleosporomycetidae</taxon>
        <taxon>Pleosporales</taxon>
        <taxon>Massarineae</taxon>
        <taxon>Periconiaceae</taxon>
        <taxon>Periconia</taxon>
    </lineage>
</organism>
<reference evidence="13 14" key="1">
    <citation type="journal article" date="2018" name="Sci. Rep.">
        <title>Comparative genomics provides insights into the lifestyle and reveals functional heterogeneity of dark septate endophytic fungi.</title>
        <authorList>
            <person name="Knapp D.G."/>
            <person name="Nemeth J.B."/>
            <person name="Barry K."/>
            <person name="Hainaut M."/>
            <person name="Henrissat B."/>
            <person name="Johnson J."/>
            <person name="Kuo A."/>
            <person name="Lim J.H.P."/>
            <person name="Lipzen A."/>
            <person name="Nolan M."/>
            <person name="Ohm R.A."/>
            <person name="Tamas L."/>
            <person name="Grigoriev I.V."/>
            <person name="Spatafora J.W."/>
            <person name="Nagy L.G."/>
            <person name="Kovacs G.M."/>
        </authorList>
    </citation>
    <scope>NUCLEOTIDE SEQUENCE [LARGE SCALE GENOMIC DNA]</scope>
    <source>
        <strain evidence="13 14">DSE2036</strain>
    </source>
</reference>
<dbReference type="InterPro" id="IPR001375">
    <property type="entry name" value="Peptidase_S9_cat"/>
</dbReference>
<dbReference type="OrthoDB" id="416344at2759"/>
<keyword evidence="6 13" id="KW-0378">Hydrolase</keyword>
<dbReference type="GO" id="GO:0005576">
    <property type="term" value="C:extracellular region"/>
    <property type="evidence" value="ECO:0007669"/>
    <property type="project" value="UniProtKB-SubCell"/>
</dbReference>
<evidence type="ECO:0000313" key="14">
    <source>
        <dbReference type="Proteomes" id="UP000244855"/>
    </source>
</evidence>
<keyword evidence="4" id="KW-0645">Protease</keyword>
<dbReference type="PANTHER" id="PTHR42776:SF11">
    <property type="entry name" value="DIPEPTIDYL-PEPTIDASE 5-RELATED"/>
    <property type="match status" value="1"/>
</dbReference>
<name>A0A2V1DCU6_9PLEO</name>
<dbReference type="EMBL" id="KZ805478">
    <property type="protein sequence ID" value="PVH95966.1"/>
    <property type="molecule type" value="Genomic_DNA"/>
</dbReference>
<dbReference type="GO" id="GO:0004252">
    <property type="term" value="F:serine-type endopeptidase activity"/>
    <property type="evidence" value="ECO:0007669"/>
    <property type="project" value="TreeGrafter"/>
</dbReference>
<dbReference type="InterPro" id="IPR011042">
    <property type="entry name" value="6-blade_b-propeller_TolB-like"/>
</dbReference>
<evidence type="ECO:0000259" key="12">
    <source>
        <dbReference type="Pfam" id="PF00326"/>
    </source>
</evidence>
<feature type="chain" id="PRO_5016000583" description="Dipeptidyl-peptidase V" evidence="11">
    <location>
        <begin position="20"/>
        <end position="719"/>
    </location>
</feature>
<dbReference type="InterPro" id="IPR011659">
    <property type="entry name" value="WD40"/>
</dbReference>
<evidence type="ECO:0000256" key="10">
    <source>
        <dbReference type="SAM" id="MobiDB-lite"/>
    </source>
</evidence>
<evidence type="ECO:0000256" key="1">
    <source>
        <dbReference type="ARBA" id="ARBA00004613"/>
    </source>
</evidence>
<dbReference type="SUPFAM" id="SSF53474">
    <property type="entry name" value="alpha/beta-Hydrolases"/>
    <property type="match status" value="1"/>
</dbReference>
<keyword evidence="8" id="KW-0325">Glycoprotein</keyword>
<dbReference type="GO" id="GO:0006508">
    <property type="term" value="P:proteolysis"/>
    <property type="evidence" value="ECO:0007669"/>
    <property type="project" value="UniProtKB-KW"/>
</dbReference>
<keyword evidence="3" id="KW-0964">Secreted</keyword>
<accession>A0A2V1DCU6</accession>
<dbReference type="Proteomes" id="UP000244855">
    <property type="component" value="Unassembled WGS sequence"/>
</dbReference>
<dbReference type="Pfam" id="PF00326">
    <property type="entry name" value="Peptidase_S9"/>
    <property type="match status" value="1"/>
</dbReference>
<evidence type="ECO:0000313" key="13">
    <source>
        <dbReference type="EMBL" id="PVH95966.1"/>
    </source>
</evidence>
<keyword evidence="14" id="KW-1185">Reference proteome</keyword>
<dbReference type="Gene3D" id="2.120.10.30">
    <property type="entry name" value="TolB, C-terminal domain"/>
    <property type="match status" value="1"/>
</dbReference>
<feature type="domain" description="Peptidase S9 prolyl oligopeptidase catalytic" evidence="12">
    <location>
        <begin position="497"/>
        <end position="706"/>
    </location>
</feature>
<feature type="region of interest" description="Disordered" evidence="10">
    <location>
        <begin position="279"/>
        <end position="304"/>
    </location>
</feature>